<name>A0A2P2QP71_RHIMU</name>
<feature type="compositionally biased region" description="Polar residues" evidence="1">
    <location>
        <begin position="1"/>
        <end position="29"/>
    </location>
</feature>
<feature type="compositionally biased region" description="Polar residues" evidence="1">
    <location>
        <begin position="134"/>
        <end position="148"/>
    </location>
</feature>
<proteinExistence type="predicted"/>
<feature type="compositionally biased region" description="Polar residues" evidence="1">
    <location>
        <begin position="56"/>
        <end position="90"/>
    </location>
</feature>
<feature type="region of interest" description="Disordered" evidence="1">
    <location>
        <begin position="106"/>
        <end position="148"/>
    </location>
</feature>
<feature type="compositionally biased region" description="Polar residues" evidence="1">
    <location>
        <begin position="111"/>
        <end position="124"/>
    </location>
</feature>
<dbReference type="PANTHER" id="PTHR33738">
    <property type="entry name" value="EMB|CAB82975.1"/>
    <property type="match status" value="1"/>
</dbReference>
<dbReference type="EMBL" id="GGEC01088342">
    <property type="protein sequence ID" value="MBX68826.1"/>
    <property type="molecule type" value="Transcribed_RNA"/>
</dbReference>
<organism evidence="2">
    <name type="scientific">Rhizophora mucronata</name>
    <name type="common">Asiatic mangrove</name>
    <dbReference type="NCBI Taxonomy" id="61149"/>
    <lineage>
        <taxon>Eukaryota</taxon>
        <taxon>Viridiplantae</taxon>
        <taxon>Streptophyta</taxon>
        <taxon>Embryophyta</taxon>
        <taxon>Tracheophyta</taxon>
        <taxon>Spermatophyta</taxon>
        <taxon>Magnoliopsida</taxon>
        <taxon>eudicotyledons</taxon>
        <taxon>Gunneridae</taxon>
        <taxon>Pentapetalae</taxon>
        <taxon>rosids</taxon>
        <taxon>fabids</taxon>
        <taxon>Malpighiales</taxon>
        <taxon>Rhizophoraceae</taxon>
        <taxon>Rhizophora</taxon>
    </lineage>
</organism>
<evidence type="ECO:0000256" key="1">
    <source>
        <dbReference type="SAM" id="MobiDB-lite"/>
    </source>
</evidence>
<dbReference type="PANTHER" id="PTHR33738:SF1">
    <property type="entry name" value="PLANT_T7H20-70 PROTEIN"/>
    <property type="match status" value="1"/>
</dbReference>
<dbReference type="AlphaFoldDB" id="A0A2P2QP71"/>
<feature type="compositionally biased region" description="Basic and acidic residues" evidence="1">
    <location>
        <begin position="41"/>
        <end position="51"/>
    </location>
</feature>
<reference evidence="2" key="1">
    <citation type="submission" date="2018-02" db="EMBL/GenBank/DDBJ databases">
        <title>Rhizophora mucronata_Transcriptome.</title>
        <authorList>
            <person name="Meera S.P."/>
            <person name="Sreeshan A."/>
            <person name="Augustine A."/>
        </authorList>
    </citation>
    <scope>NUCLEOTIDE SEQUENCE</scope>
    <source>
        <tissue evidence="2">Leaf</tissue>
    </source>
</reference>
<protein>
    <submittedName>
        <fullName evidence="2">Uncharacterized protein MANES_09G098500</fullName>
    </submittedName>
</protein>
<sequence length="148" mass="15953">MEGNKQVGSSPSFTSELFGSKEPSSSTGDFGSFFAPSSKVVVREVVGRKQDPANGAWNTKLGNPDGSSKSNEGGNQSTPNKDMSSIYQDQRVQPCHLSSSIYYGGQDIYNHPQSSQGSSLNSMFKQDGTEDDTGSASRGNWWQGSLYY</sequence>
<feature type="region of interest" description="Disordered" evidence="1">
    <location>
        <begin position="1"/>
        <end position="90"/>
    </location>
</feature>
<evidence type="ECO:0000313" key="2">
    <source>
        <dbReference type="EMBL" id="MBX68826.1"/>
    </source>
</evidence>
<accession>A0A2P2QP71</accession>